<dbReference type="Gene3D" id="3.40.50.2020">
    <property type="match status" value="1"/>
</dbReference>
<organism evidence="1 2">
    <name type="scientific">Catellatospora methionotrophica</name>
    <dbReference type="NCBI Taxonomy" id="121620"/>
    <lineage>
        <taxon>Bacteria</taxon>
        <taxon>Bacillati</taxon>
        <taxon>Actinomycetota</taxon>
        <taxon>Actinomycetes</taxon>
        <taxon>Micromonosporales</taxon>
        <taxon>Micromonosporaceae</taxon>
        <taxon>Catellatospora</taxon>
    </lineage>
</organism>
<dbReference type="RefSeq" id="WP_166383499.1">
    <property type="nucleotide sequence ID" value="NZ_BAAATT010000014.1"/>
</dbReference>
<reference evidence="1" key="1">
    <citation type="submission" date="2021-01" db="EMBL/GenBank/DDBJ databases">
        <title>Whole genome shotgun sequence of Catellatospora methionotrophica NBRC 14553.</title>
        <authorList>
            <person name="Komaki H."/>
            <person name="Tamura T."/>
        </authorList>
    </citation>
    <scope>NUCLEOTIDE SEQUENCE</scope>
    <source>
        <strain evidence="1">NBRC 14553</strain>
    </source>
</reference>
<name>A0A8J3L713_9ACTN</name>
<dbReference type="SUPFAM" id="SSF53271">
    <property type="entry name" value="PRTase-like"/>
    <property type="match status" value="1"/>
</dbReference>
<sequence>MPVGALWQALADLVLPAPCAGCGRSEQALRHEVCATCARAVEALRASPTRPDPAPDGLPACVALGAYDGALRELILAFKERGRHRLARPLGALLAEAVAATAGPGRPVLLLYVPDTAAAARARQGDHMRQLARGAADRLREAGRQAAVAAPLRALPKADSAHLTSAQRAVAAAGAFVVRRGAVEQTRRAAPGSVTVLLDDIVTTGSTLAAASCLLAEAGIHVDACVTLAATRRYPAQRAIWP</sequence>
<evidence type="ECO:0000313" key="2">
    <source>
        <dbReference type="Proteomes" id="UP000660339"/>
    </source>
</evidence>
<evidence type="ECO:0008006" key="3">
    <source>
        <dbReference type="Google" id="ProtNLM"/>
    </source>
</evidence>
<keyword evidence="2" id="KW-1185">Reference proteome</keyword>
<evidence type="ECO:0000313" key="1">
    <source>
        <dbReference type="EMBL" id="GIG13505.1"/>
    </source>
</evidence>
<dbReference type="InterPro" id="IPR051910">
    <property type="entry name" value="ComF/GntX_DNA_util-trans"/>
</dbReference>
<dbReference type="PANTHER" id="PTHR47505:SF1">
    <property type="entry name" value="DNA UTILIZATION PROTEIN YHGH"/>
    <property type="match status" value="1"/>
</dbReference>
<gene>
    <name evidence="1" type="ORF">Cme02nite_18370</name>
</gene>
<dbReference type="EMBL" id="BONJ01000007">
    <property type="protein sequence ID" value="GIG13505.1"/>
    <property type="molecule type" value="Genomic_DNA"/>
</dbReference>
<protein>
    <recommendedName>
        <fullName evidence="3">ComF family protein</fullName>
    </recommendedName>
</protein>
<dbReference type="Proteomes" id="UP000660339">
    <property type="component" value="Unassembled WGS sequence"/>
</dbReference>
<accession>A0A8J3L713</accession>
<dbReference type="InterPro" id="IPR029057">
    <property type="entry name" value="PRTase-like"/>
</dbReference>
<dbReference type="PANTHER" id="PTHR47505">
    <property type="entry name" value="DNA UTILIZATION PROTEIN YHGH"/>
    <property type="match status" value="1"/>
</dbReference>
<comment type="caution">
    <text evidence="1">The sequence shown here is derived from an EMBL/GenBank/DDBJ whole genome shotgun (WGS) entry which is preliminary data.</text>
</comment>
<dbReference type="AlphaFoldDB" id="A0A8J3L713"/>
<proteinExistence type="predicted"/>